<sequence>MAHGITLERRLKLLTRAAADMRPVLIGYNAENPCPRSTGGDQIIEIHNVQSSKAGDIVLDAWCRMCGHVERFRLDRITRHRTLRVKLQGPVPPCTPYFTARGPVGVAQLTRPISAKPTSGGLLSRARSRMDDAARFQELFGPTETYPRRKIALTTGELLADVRGLIRHAGQNTPEADDSRFRAVFGSPLAYPERHPSATTADDHIREMHQNMKRWKALHASVAWVERFRSLSDELDKNGGIDSPAYQTRYRARITALLAESPKNRGLLV</sequence>
<dbReference type="RefSeq" id="WP_014043846.1">
    <property type="nucleotide sequence ID" value="NC_015952.1"/>
</dbReference>
<geneLocation type="plasmid" evidence="1 2">
    <name>pSTRVI02</name>
</geneLocation>
<reference evidence="1" key="1">
    <citation type="submission" date="2011-08" db="EMBL/GenBank/DDBJ databases">
        <title>Complete sequence of plasmid 2 of Streptomyces violaceusniger Tu 4113.</title>
        <authorList>
            <consortium name="US DOE Joint Genome Institute"/>
            <person name="Lucas S."/>
            <person name="Han J."/>
            <person name="Lapidus A."/>
            <person name="Cheng J.-F."/>
            <person name="Goodwin L."/>
            <person name="Pitluck S."/>
            <person name="Peters L."/>
            <person name="Ivanova N."/>
            <person name="Daligault H."/>
            <person name="Detter J.C."/>
            <person name="Han C."/>
            <person name="Tapia R."/>
            <person name="Land M."/>
            <person name="Hauser L."/>
            <person name="Kyrpides N."/>
            <person name="Ivanova N."/>
            <person name="Pagani I."/>
            <person name="Hagen A."/>
            <person name="Katz L."/>
            <person name="Fiedler H.-P."/>
            <person name="Keasling J."/>
            <person name="Fortman J."/>
            <person name="Woyke T."/>
        </authorList>
    </citation>
    <scope>NUCLEOTIDE SEQUENCE [LARGE SCALE GENOMIC DNA]</scope>
    <source>
        <strain evidence="1">Tu 4113</strain>
        <plasmid evidence="1">pSTRVI02</plasmid>
    </source>
</reference>
<dbReference type="EMBL" id="CP002996">
    <property type="protein sequence ID" value="AEM88911.1"/>
    <property type="molecule type" value="Genomic_DNA"/>
</dbReference>
<dbReference type="AlphaFoldDB" id="G2PHW0"/>
<evidence type="ECO:0000313" key="2">
    <source>
        <dbReference type="Proteomes" id="UP000008703"/>
    </source>
</evidence>
<accession>G2PHW0</accession>
<dbReference type="Proteomes" id="UP000008703">
    <property type="component" value="Plasmid pSTRVI02"/>
</dbReference>
<evidence type="ECO:0000313" key="1">
    <source>
        <dbReference type="EMBL" id="AEM88911.1"/>
    </source>
</evidence>
<gene>
    <name evidence="1" type="ORF">Strvi_0136</name>
</gene>
<proteinExistence type="predicted"/>
<name>G2PHW0_STRV4</name>
<keyword evidence="2" id="KW-1185">Reference proteome</keyword>
<dbReference type="HOGENOM" id="CLU_1034146_0_0_11"/>
<protein>
    <submittedName>
        <fullName evidence="1">Uncharacterized protein</fullName>
    </submittedName>
</protein>
<dbReference type="KEGG" id="svl:Strvi_0136"/>
<organism evidence="1 2">
    <name type="scientific">Streptomyces violaceusniger (strain Tu 4113)</name>
    <dbReference type="NCBI Taxonomy" id="653045"/>
    <lineage>
        <taxon>Bacteria</taxon>
        <taxon>Bacillati</taxon>
        <taxon>Actinomycetota</taxon>
        <taxon>Actinomycetes</taxon>
        <taxon>Kitasatosporales</taxon>
        <taxon>Streptomycetaceae</taxon>
        <taxon>Streptomyces</taxon>
        <taxon>Streptomyces violaceusniger group</taxon>
    </lineage>
</organism>
<keyword evidence="1" id="KW-0614">Plasmid</keyword>